<dbReference type="Pfam" id="PF01899">
    <property type="entry name" value="MNHE"/>
    <property type="match status" value="1"/>
</dbReference>
<dbReference type="Proteomes" id="UP000672039">
    <property type="component" value="Chromosome"/>
</dbReference>
<evidence type="ECO:0000256" key="4">
    <source>
        <dbReference type="ARBA" id="ARBA00022692"/>
    </source>
</evidence>
<dbReference type="PANTHER" id="PTHR34584">
    <property type="entry name" value="NA(+)/H(+) ANTIPORTER SUBUNIT E1"/>
    <property type="match status" value="1"/>
</dbReference>
<accession>A0ABX7WZL7</accession>
<dbReference type="RefSeq" id="WP_210224075.1">
    <property type="nucleotide sequence ID" value="NZ_CP072801.1"/>
</dbReference>
<dbReference type="InterPro" id="IPR002758">
    <property type="entry name" value="Cation_antiport_E"/>
</dbReference>
<keyword evidence="5 7" id="KW-1133">Transmembrane helix</keyword>
<evidence type="ECO:0000313" key="9">
    <source>
        <dbReference type="Proteomes" id="UP000672039"/>
    </source>
</evidence>
<gene>
    <name evidence="8" type="ORF">J9253_07945</name>
</gene>
<name>A0ABX7WZL7_9GAMM</name>
<feature type="transmembrane region" description="Helical" evidence="7">
    <location>
        <begin position="30"/>
        <end position="47"/>
    </location>
</feature>
<comment type="subcellular location">
    <subcellularLocation>
        <location evidence="1">Cell membrane</location>
        <topology evidence="1">Multi-pass membrane protein</topology>
    </subcellularLocation>
</comment>
<organism evidence="8 9">
    <name type="scientific">Thiothrix litoralis</name>
    <dbReference type="NCBI Taxonomy" id="2891210"/>
    <lineage>
        <taxon>Bacteria</taxon>
        <taxon>Pseudomonadati</taxon>
        <taxon>Pseudomonadota</taxon>
        <taxon>Gammaproteobacteria</taxon>
        <taxon>Thiotrichales</taxon>
        <taxon>Thiotrichaceae</taxon>
        <taxon>Thiothrix</taxon>
    </lineage>
</organism>
<evidence type="ECO:0000256" key="7">
    <source>
        <dbReference type="SAM" id="Phobius"/>
    </source>
</evidence>
<dbReference type="PANTHER" id="PTHR34584:SF1">
    <property type="entry name" value="NA(+)_H(+) ANTIPORTER SUBUNIT E1"/>
    <property type="match status" value="1"/>
</dbReference>
<evidence type="ECO:0000256" key="6">
    <source>
        <dbReference type="ARBA" id="ARBA00023136"/>
    </source>
</evidence>
<evidence type="ECO:0000256" key="1">
    <source>
        <dbReference type="ARBA" id="ARBA00004651"/>
    </source>
</evidence>
<keyword evidence="6 7" id="KW-0472">Membrane</keyword>
<evidence type="ECO:0000256" key="5">
    <source>
        <dbReference type="ARBA" id="ARBA00022989"/>
    </source>
</evidence>
<reference evidence="8 9" key="1">
    <citation type="submission" date="2021-04" db="EMBL/GenBank/DDBJ databases">
        <title>Genomics, taxonomy and metabolism of representatives of sulfur bacteria of the genus Thiothrix: Thiothrix fructosivorans QT, Thiothrix unzii A1T and three new species, Thiothrix subterranea sp. nov., Thiothrix litoralis sp. nov. and 'Candidatus Thiothrix anitrata' sp. nov.</title>
        <authorList>
            <person name="Ravin N.V."/>
            <person name="Smolyakov D."/>
            <person name="Rudenko T.S."/>
            <person name="Mardanov A.V."/>
            <person name="Beletsky A.V."/>
            <person name="Markov N.D."/>
            <person name="Fomenkov A.I."/>
            <person name="Roberts R.J."/>
            <person name="Karnachuk O.V."/>
            <person name="Novikov A."/>
            <person name="Grabovich M.Y."/>
        </authorList>
    </citation>
    <scope>NUCLEOTIDE SEQUENCE [LARGE SCALE GENOMIC DNA]</scope>
    <source>
        <strain evidence="8 9">AS</strain>
    </source>
</reference>
<feature type="transmembrane region" description="Helical" evidence="7">
    <location>
        <begin position="7"/>
        <end position="24"/>
    </location>
</feature>
<keyword evidence="4 7" id="KW-0812">Transmembrane</keyword>
<evidence type="ECO:0000313" key="8">
    <source>
        <dbReference type="EMBL" id="QTR47838.1"/>
    </source>
</evidence>
<sequence>MPRITFSLSRSLSVLAILTVFWWLLVAGDVGSWILGVPTVLLAWLAYRQLYLAKSSSVSQVGTAVSWFGVLRFVSFFLLESIRGGVDVAWRVWLPRIPIHPEFLVYPIHLPAGTARTLFIYSIGLLPGTLSAELGEDGQLHIHALIVDASTQEGLVRVEQRIADVFGLDVGKVG</sequence>
<dbReference type="EMBL" id="CP072801">
    <property type="protein sequence ID" value="QTR47838.1"/>
    <property type="molecule type" value="Genomic_DNA"/>
</dbReference>
<keyword evidence="9" id="KW-1185">Reference proteome</keyword>
<comment type="similarity">
    <text evidence="2">Belongs to the CPA3 antiporters (TC 2.A.63) subunit E family.</text>
</comment>
<evidence type="ECO:0000256" key="3">
    <source>
        <dbReference type="ARBA" id="ARBA00022475"/>
    </source>
</evidence>
<protein>
    <submittedName>
        <fullName evidence="8">Na+/H+ antiporter subunit E</fullName>
    </submittedName>
</protein>
<keyword evidence="3" id="KW-1003">Cell membrane</keyword>
<evidence type="ECO:0000256" key="2">
    <source>
        <dbReference type="ARBA" id="ARBA00006228"/>
    </source>
</evidence>
<proteinExistence type="inferred from homology"/>